<evidence type="ECO:0000313" key="1">
    <source>
        <dbReference type="EMBL" id="MBX73358.1"/>
    </source>
</evidence>
<organism evidence="1">
    <name type="scientific">Rhizophora mucronata</name>
    <name type="common">Asiatic mangrove</name>
    <dbReference type="NCBI Taxonomy" id="61149"/>
    <lineage>
        <taxon>Eukaryota</taxon>
        <taxon>Viridiplantae</taxon>
        <taxon>Streptophyta</taxon>
        <taxon>Embryophyta</taxon>
        <taxon>Tracheophyta</taxon>
        <taxon>Spermatophyta</taxon>
        <taxon>Magnoliopsida</taxon>
        <taxon>eudicotyledons</taxon>
        <taxon>Gunneridae</taxon>
        <taxon>Pentapetalae</taxon>
        <taxon>rosids</taxon>
        <taxon>fabids</taxon>
        <taxon>Malpighiales</taxon>
        <taxon>Rhizophoraceae</taxon>
        <taxon>Rhizophora</taxon>
    </lineage>
</organism>
<dbReference type="AlphaFoldDB" id="A0A2P2R2B9"/>
<sequence>MARYRRMPRLALASTSNC</sequence>
<reference evidence="1" key="1">
    <citation type="submission" date="2018-02" db="EMBL/GenBank/DDBJ databases">
        <title>Rhizophora mucronata_Transcriptome.</title>
        <authorList>
            <person name="Meera S.P."/>
            <person name="Sreeshan A."/>
            <person name="Augustine A."/>
        </authorList>
    </citation>
    <scope>NUCLEOTIDE SEQUENCE</scope>
    <source>
        <tissue evidence="1">Leaf</tissue>
    </source>
</reference>
<protein>
    <submittedName>
        <fullName evidence="1">Uncharacterized protein</fullName>
    </submittedName>
</protein>
<dbReference type="EMBL" id="GGEC01092874">
    <property type="protein sequence ID" value="MBX73358.1"/>
    <property type="molecule type" value="Transcribed_RNA"/>
</dbReference>
<accession>A0A2P2R2B9</accession>
<proteinExistence type="predicted"/>
<name>A0A2P2R2B9_RHIMU</name>